<dbReference type="EMBL" id="JAWJWE010000001">
    <property type="protein sequence ID" value="KAK6643983.1"/>
    <property type="molecule type" value="Genomic_DNA"/>
</dbReference>
<proteinExistence type="predicted"/>
<feature type="region of interest" description="Disordered" evidence="1">
    <location>
        <begin position="1"/>
        <end position="72"/>
    </location>
</feature>
<feature type="compositionally biased region" description="Polar residues" evidence="1">
    <location>
        <begin position="88"/>
        <end position="97"/>
    </location>
</feature>
<sequence>MVEKRKGKERKGRGEKFEGGRKRVNGRESPERMRKGWEWKRQGKRQAAGQRRNRTCASISDSPREGLTVTNRETELGRPICFSSRMTRSNLSSTFSDPKSEGLLSSRAGPLGASFKGTPASCPKIEPASS</sequence>
<comment type="caution">
    <text evidence="2">The sequence shown here is derived from an EMBL/GenBank/DDBJ whole genome shotgun (WGS) entry which is preliminary data.</text>
</comment>
<feature type="region of interest" description="Disordered" evidence="1">
    <location>
        <begin position="88"/>
        <end position="130"/>
    </location>
</feature>
<feature type="compositionally biased region" description="Basic and acidic residues" evidence="1">
    <location>
        <begin position="1"/>
        <end position="41"/>
    </location>
</feature>
<accession>A0AAN8SC78</accession>
<organism evidence="2 3">
    <name type="scientific">Polyplax serrata</name>
    <name type="common">Common mouse louse</name>
    <dbReference type="NCBI Taxonomy" id="468196"/>
    <lineage>
        <taxon>Eukaryota</taxon>
        <taxon>Metazoa</taxon>
        <taxon>Ecdysozoa</taxon>
        <taxon>Arthropoda</taxon>
        <taxon>Hexapoda</taxon>
        <taxon>Insecta</taxon>
        <taxon>Pterygota</taxon>
        <taxon>Neoptera</taxon>
        <taxon>Paraneoptera</taxon>
        <taxon>Psocodea</taxon>
        <taxon>Troctomorpha</taxon>
        <taxon>Phthiraptera</taxon>
        <taxon>Anoplura</taxon>
        <taxon>Polyplacidae</taxon>
        <taxon>Polyplax</taxon>
    </lineage>
</organism>
<reference evidence="2 3" key="1">
    <citation type="submission" date="2023-10" db="EMBL/GenBank/DDBJ databases">
        <title>Genomes of two closely related lineages of the louse Polyplax serrata with different host specificities.</title>
        <authorList>
            <person name="Martinu J."/>
            <person name="Tarabai H."/>
            <person name="Stefka J."/>
            <person name="Hypsa V."/>
        </authorList>
    </citation>
    <scope>NUCLEOTIDE SEQUENCE [LARGE SCALE GENOMIC DNA]</scope>
    <source>
        <strain evidence="2">HR10_N</strain>
    </source>
</reference>
<gene>
    <name evidence="2" type="ORF">RUM43_000248</name>
</gene>
<evidence type="ECO:0000256" key="1">
    <source>
        <dbReference type="SAM" id="MobiDB-lite"/>
    </source>
</evidence>
<evidence type="ECO:0000313" key="2">
    <source>
        <dbReference type="EMBL" id="KAK6643983.1"/>
    </source>
</evidence>
<protein>
    <submittedName>
        <fullName evidence="2">Uncharacterized protein</fullName>
    </submittedName>
</protein>
<dbReference type="AlphaFoldDB" id="A0AAN8SC78"/>
<evidence type="ECO:0000313" key="3">
    <source>
        <dbReference type="Proteomes" id="UP001372834"/>
    </source>
</evidence>
<name>A0AAN8SC78_POLSC</name>
<dbReference type="Proteomes" id="UP001372834">
    <property type="component" value="Unassembled WGS sequence"/>
</dbReference>